<dbReference type="PROSITE" id="PS50893">
    <property type="entry name" value="ABC_TRANSPORTER_2"/>
    <property type="match status" value="1"/>
</dbReference>
<dbReference type="GO" id="GO:0016887">
    <property type="term" value="F:ATP hydrolysis activity"/>
    <property type="evidence" value="ECO:0007669"/>
    <property type="project" value="InterPro"/>
</dbReference>
<dbReference type="EMBL" id="GBHO01044128">
    <property type="protein sequence ID" value="JAF99475.1"/>
    <property type="molecule type" value="Transcribed_RNA"/>
</dbReference>
<dbReference type="InterPro" id="IPR026082">
    <property type="entry name" value="ABCA"/>
</dbReference>
<sequence length="275" mass="31304">KTTTFKMLTGLVNPDRGDARIQGKNLMKYRWGYMKSMGFCPQSDGLLESMTGEKLLELFGALRGLNGENLKTAVQKWLEIMDMDRIKDRRCGEYSGGNKRKLSVAMSLIGNPSVVFLDEPTTGVDPVVRRKLWSLFKRNQTLGTTFILTSHSLDESEALCDRVTIMAGGYMKCLGPIGQLKLTYAAGFRMIVRMKITSTEEDVAEIIRSLDKKFQSSYLLKEEQPLLLSFEITKKDMLWSERFEFINKLKSHVPQINDIVISDSSLEEVYYNVTH</sequence>
<keyword evidence="2" id="KW-0547">Nucleotide-binding</keyword>
<protein>
    <submittedName>
        <fullName evidence="2">ATP-binding cassette sub-family A member 3</fullName>
    </submittedName>
</protein>
<organism evidence="2">
    <name type="scientific">Lygus hesperus</name>
    <name type="common">Western plant bug</name>
    <dbReference type="NCBI Taxonomy" id="30085"/>
    <lineage>
        <taxon>Eukaryota</taxon>
        <taxon>Metazoa</taxon>
        <taxon>Ecdysozoa</taxon>
        <taxon>Arthropoda</taxon>
        <taxon>Hexapoda</taxon>
        <taxon>Insecta</taxon>
        <taxon>Pterygota</taxon>
        <taxon>Neoptera</taxon>
        <taxon>Paraneoptera</taxon>
        <taxon>Hemiptera</taxon>
        <taxon>Heteroptera</taxon>
        <taxon>Panheteroptera</taxon>
        <taxon>Cimicomorpha</taxon>
        <taxon>Miridae</taxon>
        <taxon>Mirini</taxon>
        <taxon>Lygus</taxon>
    </lineage>
</organism>
<dbReference type="InterPro" id="IPR017871">
    <property type="entry name" value="ABC_transporter-like_CS"/>
</dbReference>
<dbReference type="AlphaFoldDB" id="A0A0A9VWA5"/>
<feature type="non-terminal residue" evidence="2">
    <location>
        <position position="1"/>
    </location>
</feature>
<proteinExistence type="predicted"/>
<reference evidence="2" key="1">
    <citation type="journal article" date="2014" name="PLoS ONE">
        <title>Transcriptome-Based Identification of ABC Transporters in the Western Tarnished Plant Bug Lygus hesperus.</title>
        <authorList>
            <person name="Hull J.J."/>
            <person name="Chaney K."/>
            <person name="Geib S.M."/>
            <person name="Fabrick J.A."/>
            <person name="Brent C.S."/>
            <person name="Walsh D."/>
            <person name="Lavine L.C."/>
        </authorList>
    </citation>
    <scope>NUCLEOTIDE SEQUENCE</scope>
</reference>
<evidence type="ECO:0000259" key="1">
    <source>
        <dbReference type="PROSITE" id="PS50893"/>
    </source>
</evidence>
<dbReference type="Gene3D" id="3.40.50.300">
    <property type="entry name" value="P-loop containing nucleotide triphosphate hydrolases"/>
    <property type="match status" value="1"/>
</dbReference>
<dbReference type="GO" id="GO:0016020">
    <property type="term" value="C:membrane"/>
    <property type="evidence" value="ECO:0007669"/>
    <property type="project" value="InterPro"/>
</dbReference>
<dbReference type="InterPro" id="IPR027417">
    <property type="entry name" value="P-loop_NTPase"/>
</dbReference>
<dbReference type="GO" id="GO:0140359">
    <property type="term" value="F:ABC-type transporter activity"/>
    <property type="evidence" value="ECO:0007669"/>
    <property type="project" value="InterPro"/>
</dbReference>
<reference evidence="2" key="2">
    <citation type="submission" date="2014-07" db="EMBL/GenBank/DDBJ databases">
        <authorList>
            <person name="Hull J."/>
        </authorList>
    </citation>
    <scope>NUCLEOTIDE SEQUENCE</scope>
</reference>
<dbReference type="InterPro" id="IPR003439">
    <property type="entry name" value="ABC_transporter-like_ATP-bd"/>
</dbReference>
<dbReference type="PANTHER" id="PTHR19229:SF250">
    <property type="entry name" value="ABC TRANSPORTER DOMAIN-CONTAINING PROTEIN-RELATED"/>
    <property type="match status" value="1"/>
</dbReference>
<name>A0A0A9VWA5_LYGHE</name>
<keyword evidence="2" id="KW-0067">ATP-binding</keyword>
<dbReference type="PANTHER" id="PTHR19229">
    <property type="entry name" value="ATP-BINDING CASSETTE TRANSPORTER SUBFAMILY A ABCA"/>
    <property type="match status" value="1"/>
</dbReference>
<dbReference type="Pfam" id="PF00005">
    <property type="entry name" value="ABC_tran"/>
    <property type="match status" value="1"/>
</dbReference>
<feature type="domain" description="ABC transporter" evidence="1">
    <location>
        <begin position="1"/>
        <end position="193"/>
    </location>
</feature>
<feature type="non-terminal residue" evidence="2">
    <location>
        <position position="275"/>
    </location>
</feature>
<accession>A0A0A9VWA5</accession>
<dbReference type="SUPFAM" id="SSF52540">
    <property type="entry name" value="P-loop containing nucleoside triphosphate hydrolases"/>
    <property type="match status" value="1"/>
</dbReference>
<dbReference type="GO" id="GO:0005524">
    <property type="term" value="F:ATP binding"/>
    <property type="evidence" value="ECO:0007669"/>
    <property type="project" value="UniProtKB-KW"/>
</dbReference>
<dbReference type="PROSITE" id="PS00211">
    <property type="entry name" value="ABC_TRANSPORTER_1"/>
    <property type="match status" value="1"/>
</dbReference>
<dbReference type="GO" id="GO:0005319">
    <property type="term" value="F:lipid transporter activity"/>
    <property type="evidence" value="ECO:0007669"/>
    <property type="project" value="TreeGrafter"/>
</dbReference>
<evidence type="ECO:0000313" key="2">
    <source>
        <dbReference type="EMBL" id="JAF99475.1"/>
    </source>
</evidence>
<gene>
    <name evidence="2" type="primary">ABCA3_6</name>
    <name evidence="2" type="ORF">CM83_99517</name>
</gene>